<dbReference type="PANTHER" id="PTHR34142">
    <property type="entry name" value="ENDO-BETA-1,4-GLUCANASE A"/>
    <property type="match status" value="1"/>
</dbReference>
<reference evidence="4 5" key="1">
    <citation type="submission" date="2015-11" db="EMBL/GenBank/DDBJ databases">
        <title>Genomic analysis of 38 Legionella species identifies large and diverse effector repertoires.</title>
        <authorList>
            <person name="Burstein D."/>
            <person name="Amaro F."/>
            <person name="Zusman T."/>
            <person name="Lifshitz Z."/>
            <person name="Cohen O."/>
            <person name="Gilbert J.A."/>
            <person name="Pupko T."/>
            <person name="Shuman H.A."/>
            <person name="Segal G."/>
        </authorList>
    </citation>
    <scope>NUCLEOTIDE SEQUENCE [LARGE SCALE GENOMIC DNA]</scope>
    <source>
        <strain evidence="4 5">ATCC 43878</strain>
    </source>
</reference>
<dbReference type="PATRIC" id="fig|29422.6.peg.1055"/>
<evidence type="ECO:0000313" key="5">
    <source>
        <dbReference type="Proteomes" id="UP000054742"/>
    </source>
</evidence>
<gene>
    <name evidence="4" type="ORF">Lbru_1003</name>
</gene>
<name>A0A0W0SP73_9GAMM</name>
<dbReference type="PROSITE" id="PS00659">
    <property type="entry name" value="GLYCOSYL_HYDROL_F5"/>
    <property type="match status" value="1"/>
</dbReference>
<dbReference type="Proteomes" id="UP000054742">
    <property type="component" value="Unassembled WGS sequence"/>
</dbReference>
<evidence type="ECO:0000259" key="3">
    <source>
        <dbReference type="Pfam" id="PF00150"/>
    </source>
</evidence>
<dbReference type="InterPro" id="IPR001547">
    <property type="entry name" value="Glyco_hydro_5"/>
</dbReference>
<comment type="caution">
    <text evidence="4">The sequence shown here is derived from an EMBL/GenBank/DDBJ whole genome shotgun (WGS) entry which is preliminary data.</text>
</comment>
<protein>
    <submittedName>
        <fullName evidence="4">Chitinase</fullName>
    </submittedName>
</protein>
<dbReference type="Gene3D" id="3.20.20.80">
    <property type="entry name" value="Glycosidases"/>
    <property type="match status" value="1"/>
</dbReference>
<sequence length="757" mass="82118">MKPTLLKGGNILKKQILHLSILVTIAQGAIAQPFPTIAQPTTCITSQFTAIGDPYWKSMLLKLTNHCEKEVDFQNATVSFKSTTAINTSFWGDFAPLPYPDNALNIFSQNQNDGNFLATLNLHFPSYPGANSKLPVGSSIQIKYGVSSDNHIEGSTNVYLGTAVETGTLVLHNASTKPNNVPQNYSLIHLSLNGQLVNDIQLPWSSTVTLPGLATGTYSLAAENVADSNGNNYQGSVQPNTLTLVADQIASATINYTLAQQAGKIVINLQPLPSELTGYTSNPSVLLMQNQTGNSITQSLNWNTSTTISQLKEGSTYNLSTPTISYNGYNCTPTFTPASIIASATTIPTSNLTYQCIQVIQNLVTLNVTGAPATLQSLKVNFTPNDNSTVISHTIDLNNGSGSSTVLLTGGVIYTLSADTVAGYSIHFSPQPLTASANAVETISLSPKNAETPVAINGQLTVCGTQLCNEHGNVVQLKGMSTHGLQWYGSGTCVTSKSLDTLSNNFKANVIRLALYVQEGGYETNPTAFTQQVSDLINEAYNRGIYVIVDWHILNPGDPNYNLERTKKFFTDITTAHRNKNNILYEIANEPNGVNWATIKSYADQIIPVIRAIDAKAPILVGTRAWSSLGISDGSNYQEIVNNPLQFSNIMYTFHFYAASHKDEYLNALDKASQILPIFVTEFGTQTYSGDGANDFVMSDRYMVLMASKKIGWTNWNYSDDFRSGAIWKTNTCANDIWTDDNLKAAGVYIKNKIQAP</sequence>
<dbReference type="EMBL" id="LNXV01000007">
    <property type="protein sequence ID" value="KTC85207.1"/>
    <property type="molecule type" value="Genomic_DNA"/>
</dbReference>
<dbReference type="STRING" id="29422.Lbru_1003"/>
<keyword evidence="2" id="KW-0326">Glycosidase</keyword>
<dbReference type="InterPro" id="IPR018087">
    <property type="entry name" value="Glyco_hydro_5_CS"/>
</dbReference>
<evidence type="ECO:0000313" key="4">
    <source>
        <dbReference type="EMBL" id="KTC85207.1"/>
    </source>
</evidence>
<keyword evidence="5" id="KW-1185">Reference proteome</keyword>
<dbReference type="InterPro" id="IPR017853">
    <property type="entry name" value="GH"/>
</dbReference>
<keyword evidence="1" id="KW-0378">Hydrolase</keyword>
<dbReference type="Pfam" id="PF00150">
    <property type="entry name" value="Cellulase"/>
    <property type="match status" value="1"/>
</dbReference>
<accession>A0A0W0SP73</accession>
<proteinExistence type="predicted"/>
<dbReference type="PANTHER" id="PTHR34142:SF1">
    <property type="entry name" value="GLYCOSIDE HYDROLASE FAMILY 5 DOMAIN-CONTAINING PROTEIN"/>
    <property type="match status" value="1"/>
</dbReference>
<dbReference type="AlphaFoldDB" id="A0A0W0SP73"/>
<dbReference type="GO" id="GO:0000272">
    <property type="term" value="P:polysaccharide catabolic process"/>
    <property type="evidence" value="ECO:0007669"/>
    <property type="project" value="InterPro"/>
</dbReference>
<feature type="domain" description="Glycoside hydrolase family 5" evidence="3">
    <location>
        <begin position="468"/>
        <end position="720"/>
    </location>
</feature>
<dbReference type="GO" id="GO:0004553">
    <property type="term" value="F:hydrolase activity, hydrolyzing O-glycosyl compounds"/>
    <property type="evidence" value="ECO:0007669"/>
    <property type="project" value="InterPro"/>
</dbReference>
<evidence type="ECO:0000256" key="2">
    <source>
        <dbReference type="ARBA" id="ARBA00023295"/>
    </source>
</evidence>
<evidence type="ECO:0000256" key="1">
    <source>
        <dbReference type="ARBA" id="ARBA00022801"/>
    </source>
</evidence>
<organism evidence="4 5">
    <name type="scientific">Legionella brunensis</name>
    <dbReference type="NCBI Taxonomy" id="29422"/>
    <lineage>
        <taxon>Bacteria</taxon>
        <taxon>Pseudomonadati</taxon>
        <taxon>Pseudomonadota</taxon>
        <taxon>Gammaproteobacteria</taxon>
        <taxon>Legionellales</taxon>
        <taxon>Legionellaceae</taxon>
        <taxon>Legionella</taxon>
    </lineage>
</organism>
<dbReference type="SUPFAM" id="SSF51445">
    <property type="entry name" value="(Trans)glycosidases"/>
    <property type="match status" value="1"/>
</dbReference>